<proteinExistence type="predicted"/>
<accession>A0ABQ8H8E0</accession>
<organism evidence="3 4">
    <name type="scientific">Xanthoceras sorbifolium</name>
    <dbReference type="NCBI Taxonomy" id="99658"/>
    <lineage>
        <taxon>Eukaryota</taxon>
        <taxon>Viridiplantae</taxon>
        <taxon>Streptophyta</taxon>
        <taxon>Embryophyta</taxon>
        <taxon>Tracheophyta</taxon>
        <taxon>Spermatophyta</taxon>
        <taxon>Magnoliopsida</taxon>
        <taxon>eudicotyledons</taxon>
        <taxon>Gunneridae</taxon>
        <taxon>Pentapetalae</taxon>
        <taxon>rosids</taxon>
        <taxon>malvids</taxon>
        <taxon>Sapindales</taxon>
        <taxon>Sapindaceae</taxon>
        <taxon>Xanthoceroideae</taxon>
        <taxon>Xanthoceras</taxon>
    </lineage>
</organism>
<keyword evidence="1" id="KW-0812">Transmembrane</keyword>
<dbReference type="InterPro" id="IPR004864">
    <property type="entry name" value="LEA_2"/>
</dbReference>
<dbReference type="Gene3D" id="2.60.40.1820">
    <property type="match status" value="1"/>
</dbReference>
<dbReference type="Proteomes" id="UP000827721">
    <property type="component" value="Unassembled WGS sequence"/>
</dbReference>
<evidence type="ECO:0000313" key="3">
    <source>
        <dbReference type="EMBL" id="KAH7550194.1"/>
    </source>
</evidence>
<feature type="transmembrane region" description="Helical" evidence="1">
    <location>
        <begin position="36"/>
        <end position="59"/>
    </location>
</feature>
<dbReference type="PANTHER" id="PTHR31852">
    <property type="entry name" value="LATE EMBRYOGENESIS ABUNDANT (LEA) HYDROXYPROLINE-RICH GLYCOPROTEIN FAMILY"/>
    <property type="match status" value="1"/>
</dbReference>
<evidence type="ECO:0000259" key="2">
    <source>
        <dbReference type="Pfam" id="PF03168"/>
    </source>
</evidence>
<keyword evidence="1" id="KW-0472">Membrane</keyword>
<feature type="domain" description="Late embryogenesis abundant protein LEA-2 subgroup" evidence="2">
    <location>
        <begin position="91"/>
        <end position="190"/>
    </location>
</feature>
<keyword evidence="1" id="KW-1133">Transmembrane helix</keyword>
<protein>
    <recommendedName>
        <fullName evidence="2">Late embryogenesis abundant protein LEA-2 subgroup domain-containing protein</fullName>
    </recommendedName>
</protein>
<dbReference type="Pfam" id="PF03168">
    <property type="entry name" value="LEA_2"/>
    <property type="match status" value="1"/>
</dbReference>
<keyword evidence="4" id="KW-1185">Reference proteome</keyword>
<dbReference type="InterPro" id="IPR055301">
    <property type="entry name" value="Lea14-like_2"/>
</dbReference>
<evidence type="ECO:0000313" key="4">
    <source>
        <dbReference type="Proteomes" id="UP000827721"/>
    </source>
</evidence>
<comment type="caution">
    <text evidence="3">The sequence shown here is derived from an EMBL/GenBank/DDBJ whole genome shotgun (WGS) entry which is preliminary data.</text>
</comment>
<reference evidence="3 4" key="1">
    <citation type="submission" date="2021-02" db="EMBL/GenBank/DDBJ databases">
        <title>Plant Genome Project.</title>
        <authorList>
            <person name="Zhang R.-G."/>
        </authorList>
    </citation>
    <scope>NUCLEOTIDE SEQUENCE [LARGE SCALE GENOMIC DNA]</scope>
    <source>
        <tissue evidence="3">Leaves</tissue>
    </source>
</reference>
<name>A0ABQ8H8E0_9ROSI</name>
<evidence type="ECO:0000256" key="1">
    <source>
        <dbReference type="SAM" id="Phobius"/>
    </source>
</evidence>
<gene>
    <name evidence="3" type="ORF">JRO89_XS13G0153100</name>
</gene>
<dbReference type="EMBL" id="JAFEMO010000013">
    <property type="protein sequence ID" value="KAH7550194.1"/>
    <property type="molecule type" value="Genomic_DNA"/>
</dbReference>
<sequence>MVPLAPARIHPRSDEESARMFVKTNPRNHQEKSSKILVYFLALIVISSAVLLVFASIVLRANTPRLKLRSVSVKNLVHINSTFNGTLVTELTLRNQNFGSFRFRNGTGEVFYGSVTVGEMKIREGRVRARATEGLKVTVDVRSNQFVEARNLSSDLNSGVLKLSSHVQLHGRVNLLNIIKRKKRPEMSCSMTLVLRSKSIEDLVCD</sequence>